<dbReference type="AlphaFoldDB" id="A0AAV0QAL6"/>
<comment type="caution">
    <text evidence="1">The sequence shown here is derived from an EMBL/GenBank/DDBJ whole genome shotgun (WGS) entry which is preliminary data.</text>
</comment>
<accession>A0AAV0QAL6</accession>
<name>A0AAV0QAL6_9ROSI</name>
<sequence>MEVLGSGEIAIGSTADDLGGGEVIDECDFHLRQPAHLHRRFQITSRDSLLSSLSIAAADSVQMPDKINDVDVRTEETKPLRGFSWAKKGRVEKYNILLDPVLSVIHKLEATKLTGTGSSSNRSTISYCLHFLQNQKIKFEGVDAIRVEASYTMEMRLTAFIAFQLGNASN</sequence>
<protein>
    <submittedName>
        <fullName evidence="1">Uncharacterized protein</fullName>
    </submittedName>
</protein>
<reference evidence="1" key="1">
    <citation type="submission" date="2022-08" db="EMBL/GenBank/DDBJ databases">
        <authorList>
            <person name="Gutierrez-Valencia J."/>
        </authorList>
    </citation>
    <scope>NUCLEOTIDE SEQUENCE</scope>
</reference>
<gene>
    <name evidence="1" type="ORF">LITE_LOCUS42280</name>
</gene>
<organism evidence="1 2">
    <name type="scientific">Linum tenue</name>
    <dbReference type="NCBI Taxonomy" id="586396"/>
    <lineage>
        <taxon>Eukaryota</taxon>
        <taxon>Viridiplantae</taxon>
        <taxon>Streptophyta</taxon>
        <taxon>Embryophyta</taxon>
        <taxon>Tracheophyta</taxon>
        <taxon>Spermatophyta</taxon>
        <taxon>Magnoliopsida</taxon>
        <taxon>eudicotyledons</taxon>
        <taxon>Gunneridae</taxon>
        <taxon>Pentapetalae</taxon>
        <taxon>rosids</taxon>
        <taxon>fabids</taxon>
        <taxon>Malpighiales</taxon>
        <taxon>Linaceae</taxon>
        <taxon>Linum</taxon>
    </lineage>
</organism>
<dbReference type="Proteomes" id="UP001154282">
    <property type="component" value="Unassembled WGS sequence"/>
</dbReference>
<evidence type="ECO:0000313" key="1">
    <source>
        <dbReference type="EMBL" id="CAI0541911.1"/>
    </source>
</evidence>
<keyword evidence="2" id="KW-1185">Reference proteome</keyword>
<proteinExistence type="predicted"/>
<dbReference type="EMBL" id="CAMGYJ010000009">
    <property type="protein sequence ID" value="CAI0541911.1"/>
    <property type="molecule type" value="Genomic_DNA"/>
</dbReference>
<evidence type="ECO:0000313" key="2">
    <source>
        <dbReference type="Proteomes" id="UP001154282"/>
    </source>
</evidence>